<evidence type="ECO:0000313" key="2">
    <source>
        <dbReference type="EMBL" id="GAA1501126.1"/>
    </source>
</evidence>
<dbReference type="SUPFAM" id="SSF50939">
    <property type="entry name" value="Sialidases"/>
    <property type="match status" value="1"/>
</dbReference>
<keyword evidence="3" id="KW-1185">Reference proteome</keyword>
<gene>
    <name evidence="2" type="ORF">GCM10009827_009250</name>
</gene>
<sequence length="394" mass="40361">MGAGAATLAVLAGAAVTIAARHRPDGGPDGAPDRRDVLWRRIPDAFAAPPGATVSAVLLYPSADGCFSATGTVDAGIRRHVGIWVAAGACDTVRLEWPVEVPPTNPQITQRETVVDATDLDGNGTWLTVAAATAGDRAWADTTLGGPSGGVSGRLREPPDDRGDVPVAVGAIYSQYAVVGRHGDEPTVYLSPSGSHWWDRPLPLPGTGPAEPLGVAGAPDVFRPERSAFDIGPGVVVGRAGGTAVIWSSADGGFTWQVRAHPEAAELTGVAHDGSAFVATGTGPGGDVVVLTSADGVTWQRDLRAVPAGARPFRSVYALRPPARPVFDLGGPPAPPPSVYAVSADGECATVWRRDPDAWVAEPLGCHGVPASLAQLADGRVAAIGGTTLWLRKP</sequence>
<protein>
    <submittedName>
        <fullName evidence="2">Uncharacterized protein</fullName>
    </submittedName>
</protein>
<dbReference type="InterPro" id="IPR036278">
    <property type="entry name" value="Sialidase_sf"/>
</dbReference>
<proteinExistence type="predicted"/>
<dbReference type="Proteomes" id="UP001501470">
    <property type="component" value="Unassembled WGS sequence"/>
</dbReference>
<name>A0ABP4KCV7_9ACTN</name>
<comment type="caution">
    <text evidence="2">The sequence shown here is derived from an EMBL/GenBank/DDBJ whole genome shotgun (WGS) entry which is preliminary data.</text>
</comment>
<reference evidence="3" key="1">
    <citation type="journal article" date="2019" name="Int. J. Syst. Evol. Microbiol.">
        <title>The Global Catalogue of Microorganisms (GCM) 10K type strain sequencing project: providing services to taxonomists for standard genome sequencing and annotation.</title>
        <authorList>
            <consortium name="The Broad Institute Genomics Platform"/>
            <consortium name="The Broad Institute Genome Sequencing Center for Infectious Disease"/>
            <person name="Wu L."/>
            <person name="Ma J."/>
        </authorList>
    </citation>
    <scope>NUCLEOTIDE SEQUENCE [LARGE SCALE GENOMIC DNA]</scope>
    <source>
        <strain evidence="3">JCM 15933</strain>
    </source>
</reference>
<feature type="region of interest" description="Disordered" evidence="1">
    <location>
        <begin position="140"/>
        <end position="162"/>
    </location>
</feature>
<evidence type="ECO:0000313" key="3">
    <source>
        <dbReference type="Proteomes" id="UP001501470"/>
    </source>
</evidence>
<organism evidence="2 3">
    <name type="scientific">Dactylosporangium maewongense</name>
    <dbReference type="NCBI Taxonomy" id="634393"/>
    <lineage>
        <taxon>Bacteria</taxon>
        <taxon>Bacillati</taxon>
        <taxon>Actinomycetota</taxon>
        <taxon>Actinomycetes</taxon>
        <taxon>Micromonosporales</taxon>
        <taxon>Micromonosporaceae</taxon>
        <taxon>Dactylosporangium</taxon>
    </lineage>
</organism>
<evidence type="ECO:0000256" key="1">
    <source>
        <dbReference type="SAM" id="MobiDB-lite"/>
    </source>
</evidence>
<accession>A0ABP4KCV7</accession>
<dbReference type="EMBL" id="BAAAQD010000001">
    <property type="protein sequence ID" value="GAA1501126.1"/>
    <property type="molecule type" value="Genomic_DNA"/>
</dbReference>